<sequence>MHDRPQPASDPAIRPRRGPSHGIRSRGSRIALAVAAAAVLSASLVVAATPPRASAVDVFGALRDRGEPAFIVGHRGDRAEAPENTMPALEAGLDGPMAFIETDVRLSRDGVPVLIHDGDLERVAGRPGRVADATAAELASTDVGSWYSPAYAGVGVPQLDELLEALAVRPHARALLELKGDWTAEQVRGIAAAVEEAGVRSQVVLQSFSLAAVESAQRAAPFLPRILLMRELPADPTRIAERYGVIAIATTAKSVKRAPGAVELLHEAGVGVLTYTLNSEDTWEVVRALGVDGIITDRPSDLDEWIAETAPGT</sequence>
<gene>
    <name evidence="3" type="ORF">G127AT_02315</name>
</gene>
<dbReference type="Gene3D" id="3.20.20.190">
    <property type="entry name" value="Phosphatidylinositol (PI) phosphodiesterase"/>
    <property type="match status" value="1"/>
</dbReference>
<dbReference type="InterPro" id="IPR017946">
    <property type="entry name" value="PLC-like_Pdiesterase_TIM-brl"/>
</dbReference>
<evidence type="ECO:0000256" key="1">
    <source>
        <dbReference type="SAM" id="MobiDB-lite"/>
    </source>
</evidence>
<dbReference type="RefSeq" id="WP_210899381.1">
    <property type="nucleotide sequence ID" value="NZ_CP071696.1"/>
</dbReference>
<accession>A0A975FN01</accession>
<dbReference type="EMBL" id="CP071696">
    <property type="protein sequence ID" value="QTX05094.1"/>
    <property type="molecule type" value="Genomic_DNA"/>
</dbReference>
<dbReference type="AlphaFoldDB" id="A0A975FN01"/>
<feature type="region of interest" description="Disordered" evidence="1">
    <location>
        <begin position="1"/>
        <end position="25"/>
    </location>
</feature>
<feature type="compositionally biased region" description="Basic residues" evidence="1">
    <location>
        <begin position="14"/>
        <end position="25"/>
    </location>
</feature>
<dbReference type="PANTHER" id="PTHR46211">
    <property type="entry name" value="GLYCEROPHOSPHORYL DIESTER PHOSPHODIESTERASE"/>
    <property type="match status" value="1"/>
</dbReference>
<keyword evidence="4" id="KW-1185">Reference proteome</keyword>
<protein>
    <recommendedName>
        <fullName evidence="2">GP-PDE domain-containing protein</fullName>
    </recommendedName>
</protein>
<feature type="domain" description="GP-PDE" evidence="2">
    <location>
        <begin position="69"/>
        <end position="306"/>
    </location>
</feature>
<evidence type="ECO:0000313" key="4">
    <source>
        <dbReference type="Proteomes" id="UP000671914"/>
    </source>
</evidence>
<organism evidence="3 4">
    <name type="scientific">Agromyces archimandritae</name>
    <dbReference type="NCBI Taxonomy" id="2781962"/>
    <lineage>
        <taxon>Bacteria</taxon>
        <taxon>Bacillati</taxon>
        <taxon>Actinomycetota</taxon>
        <taxon>Actinomycetes</taxon>
        <taxon>Micrococcales</taxon>
        <taxon>Microbacteriaceae</taxon>
        <taxon>Agromyces</taxon>
    </lineage>
</organism>
<dbReference type="PANTHER" id="PTHR46211:SF1">
    <property type="entry name" value="GLYCEROPHOSPHODIESTER PHOSPHODIESTERASE, CYTOPLASMIC"/>
    <property type="match status" value="1"/>
</dbReference>
<dbReference type="SUPFAM" id="SSF51695">
    <property type="entry name" value="PLC-like phosphodiesterases"/>
    <property type="match status" value="1"/>
</dbReference>
<dbReference type="PROSITE" id="PS51704">
    <property type="entry name" value="GP_PDE"/>
    <property type="match status" value="1"/>
</dbReference>
<reference evidence="3" key="1">
    <citation type="submission" date="2021-03" db="EMBL/GenBank/DDBJ databases">
        <title>Agromyces archimandritus sp. nov., isolated from the cockroach Archimandrita tessellata.</title>
        <authorList>
            <person name="Guzman J."/>
            <person name="Ortuzar M."/>
            <person name="Poehlein A."/>
            <person name="Daniel R."/>
            <person name="Trujillo M."/>
            <person name="Vilcinskas A."/>
        </authorList>
    </citation>
    <scope>NUCLEOTIDE SEQUENCE</scope>
    <source>
        <strain evidence="3">G127AT</strain>
    </source>
</reference>
<evidence type="ECO:0000259" key="2">
    <source>
        <dbReference type="PROSITE" id="PS51704"/>
    </source>
</evidence>
<dbReference type="GO" id="GO:0006629">
    <property type="term" value="P:lipid metabolic process"/>
    <property type="evidence" value="ECO:0007669"/>
    <property type="project" value="InterPro"/>
</dbReference>
<proteinExistence type="predicted"/>
<evidence type="ECO:0000313" key="3">
    <source>
        <dbReference type="EMBL" id="QTX05094.1"/>
    </source>
</evidence>
<dbReference type="InterPro" id="IPR030395">
    <property type="entry name" value="GP_PDE_dom"/>
</dbReference>
<dbReference type="Pfam" id="PF03009">
    <property type="entry name" value="GDPD"/>
    <property type="match status" value="1"/>
</dbReference>
<dbReference type="KEGG" id="aarc:G127AT_02315"/>
<dbReference type="GO" id="GO:0008081">
    <property type="term" value="F:phosphoric diester hydrolase activity"/>
    <property type="evidence" value="ECO:0007669"/>
    <property type="project" value="InterPro"/>
</dbReference>
<dbReference type="Proteomes" id="UP000671914">
    <property type="component" value="Chromosome"/>
</dbReference>
<name>A0A975FN01_9MICO</name>